<evidence type="ECO:0000256" key="1">
    <source>
        <dbReference type="ARBA" id="ARBA00022598"/>
    </source>
</evidence>
<dbReference type="EMBL" id="CAJZBQ010000044">
    <property type="protein sequence ID" value="CAG9327848.1"/>
    <property type="molecule type" value="Genomic_DNA"/>
</dbReference>
<name>A0AAU9JWS6_9CILI</name>
<dbReference type="InterPro" id="IPR004344">
    <property type="entry name" value="TTL/TTLL_fam"/>
</dbReference>
<proteinExistence type="predicted"/>
<keyword evidence="3" id="KW-0067">ATP-binding</keyword>
<sequence>MESNPIPTQPRKKPIIICNVAETEYDVVKHVASKSMGWKLSFEENDEEWDITWCDLGITPEKLSKMKSYQRINHFPGMHAIHKKNYLAWNLNRMQKLLPDDYSFYPKTWVLPGDYPDFKSQFNKKKIFIIKPEASSQGRGIFLARRPEDVNSTERYVAQEYLMDPFLIEGLKFDLRIYVLVTGCNPLRIYIHEDGLTRLATEEYSPPNFQNYKEMCMHLTNYAINKNNPNFVYNDDPEDDGSGHKRSLKSTYELLRSMNYDVDTLQNQIEEIIVKTLCAIQPSLAHVYKSCQPEDAGNNMCFELLGFDIIIDSNLKPWLLEVNHAPSFATDSPLDWKIKKRVLKETMIMVCVRARDRKNYFLNKKIEIQKRAISGKNFKETKEERAEIARLAQEKRNKWENNHLGGFKKAYSSDNKEKYEKYLKVAGDIWADWTGANIDRTKKEDPAKQNPAINVKKPLAKIIPRPRDSAKSNLSRNVNISSQEKEESNIPQVDWNPNLPVEKHSVESIDRNGQITNFEDNGVSWTNINREKAYLVSHLNDMLKDKLNREKYRKEELAMHYQPLRLPQNQFKSVDPQVTNNGSFVTPKYFDFSPYIRSASTSKQSYEPSPPKVFYRRKISAKVPIQHFRRE</sequence>
<dbReference type="Pfam" id="PF03133">
    <property type="entry name" value="TTL"/>
    <property type="match status" value="1"/>
</dbReference>
<dbReference type="SUPFAM" id="SSF56059">
    <property type="entry name" value="Glutathione synthetase ATP-binding domain-like"/>
    <property type="match status" value="1"/>
</dbReference>
<reference evidence="4" key="1">
    <citation type="submission" date="2021-09" db="EMBL/GenBank/DDBJ databases">
        <authorList>
            <consortium name="AG Swart"/>
            <person name="Singh M."/>
            <person name="Singh A."/>
            <person name="Seah K."/>
            <person name="Emmerich C."/>
        </authorList>
    </citation>
    <scope>NUCLEOTIDE SEQUENCE</scope>
    <source>
        <strain evidence="4">ATCC30299</strain>
    </source>
</reference>
<accession>A0AAU9JWS6</accession>
<keyword evidence="1" id="KW-0436">Ligase</keyword>
<evidence type="ECO:0000256" key="2">
    <source>
        <dbReference type="ARBA" id="ARBA00022741"/>
    </source>
</evidence>
<keyword evidence="5" id="KW-1185">Reference proteome</keyword>
<dbReference type="Proteomes" id="UP001162131">
    <property type="component" value="Unassembled WGS sequence"/>
</dbReference>
<evidence type="ECO:0000313" key="5">
    <source>
        <dbReference type="Proteomes" id="UP001162131"/>
    </source>
</evidence>
<dbReference type="PANTHER" id="PTHR12241">
    <property type="entry name" value="TUBULIN POLYGLUTAMYLASE"/>
    <property type="match status" value="1"/>
</dbReference>
<organism evidence="4 5">
    <name type="scientific">Blepharisma stoltei</name>
    <dbReference type="NCBI Taxonomy" id="1481888"/>
    <lineage>
        <taxon>Eukaryota</taxon>
        <taxon>Sar</taxon>
        <taxon>Alveolata</taxon>
        <taxon>Ciliophora</taxon>
        <taxon>Postciliodesmatophora</taxon>
        <taxon>Heterotrichea</taxon>
        <taxon>Heterotrichida</taxon>
        <taxon>Blepharismidae</taxon>
        <taxon>Blepharisma</taxon>
    </lineage>
</organism>
<dbReference type="PANTHER" id="PTHR12241:SF147">
    <property type="entry name" value="TUBULIN POLYGLUTAMYLASE TTLL7"/>
    <property type="match status" value="1"/>
</dbReference>
<dbReference type="PROSITE" id="PS51221">
    <property type="entry name" value="TTL"/>
    <property type="match status" value="1"/>
</dbReference>
<dbReference type="Gene3D" id="3.30.470.20">
    <property type="entry name" value="ATP-grasp fold, B domain"/>
    <property type="match status" value="1"/>
</dbReference>
<dbReference type="GO" id="GO:0070740">
    <property type="term" value="F:tubulin-glutamic acid ligase activity"/>
    <property type="evidence" value="ECO:0007669"/>
    <property type="project" value="TreeGrafter"/>
</dbReference>
<protein>
    <submittedName>
        <fullName evidence="4">Uncharacterized protein</fullName>
    </submittedName>
</protein>
<gene>
    <name evidence="4" type="ORF">BSTOLATCC_MIC44474</name>
</gene>
<dbReference type="GO" id="GO:0005524">
    <property type="term" value="F:ATP binding"/>
    <property type="evidence" value="ECO:0007669"/>
    <property type="project" value="UniProtKB-KW"/>
</dbReference>
<dbReference type="GO" id="GO:0036064">
    <property type="term" value="C:ciliary basal body"/>
    <property type="evidence" value="ECO:0007669"/>
    <property type="project" value="TreeGrafter"/>
</dbReference>
<comment type="caution">
    <text evidence="4">The sequence shown here is derived from an EMBL/GenBank/DDBJ whole genome shotgun (WGS) entry which is preliminary data.</text>
</comment>
<evidence type="ECO:0000256" key="3">
    <source>
        <dbReference type="ARBA" id="ARBA00022840"/>
    </source>
</evidence>
<dbReference type="GO" id="GO:0015631">
    <property type="term" value="F:tubulin binding"/>
    <property type="evidence" value="ECO:0007669"/>
    <property type="project" value="TreeGrafter"/>
</dbReference>
<dbReference type="AlphaFoldDB" id="A0AAU9JWS6"/>
<evidence type="ECO:0000313" key="4">
    <source>
        <dbReference type="EMBL" id="CAG9327848.1"/>
    </source>
</evidence>
<dbReference type="GO" id="GO:0000226">
    <property type="term" value="P:microtubule cytoskeleton organization"/>
    <property type="evidence" value="ECO:0007669"/>
    <property type="project" value="TreeGrafter"/>
</dbReference>
<keyword evidence="2" id="KW-0547">Nucleotide-binding</keyword>